<dbReference type="OrthoDB" id="1442007at2"/>
<evidence type="ECO:0000313" key="2">
    <source>
        <dbReference type="EMBL" id="SMO83322.1"/>
    </source>
</evidence>
<keyword evidence="3" id="KW-1185">Reference proteome</keyword>
<reference evidence="2 3" key="1">
    <citation type="submission" date="2017-05" db="EMBL/GenBank/DDBJ databases">
        <authorList>
            <person name="Varghese N."/>
            <person name="Submissions S."/>
        </authorList>
    </citation>
    <scope>NUCLEOTIDE SEQUENCE [LARGE SCALE GENOMIC DNA]</scope>
    <source>
        <strain evidence="2 3">DSM 29982</strain>
    </source>
</reference>
<accession>A0A521EHI9</accession>
<protein>
    <submittedName>
        <fullName evidence="2">Uncharacterized protein</fullName>
    </submittedName>
</protein>
<feature type="transmembrane region" description="Helical" evidence="1">
    <location>
        <begin position="198"/>
        <end position="219"/>
    </location>
</feature>
<name>A0A521EHI9_9FLAO</name>
<organism evidence="2 3">
    <name type="scientific">Flavobacterium nitrogenifigens</name>
    <dbReference type="NCBI Taxonomy" id="1617283"/>
    <lineage>
        <taxon>Bacteria</taxon>
        <taxon>Pseudomonadati</taxon>
        <taxon>Bacteroidota</taxon>
        <taxon>Flavobacteriia</taxon>
        <taxon>Flavobacteriales</taxon>
        <taxon>Flavobacteriaceae</taxon>
        <taxon>Flavobacterium</taxon>
    </lineage>
</organism>
<feature type="transmembrane region" description="Helical" evidence="1">
    <location>
        <begin position="174"/>
        <end position="192"/>
    </location>
</feature>
<evidence type="ECO:0000256" key="1">
    <source>
        <dbReference type="SAM" id="Phobius"/>
    </source>
</evidence>
<feature type="transmembrane region" description="Helical" evidence="1">
    <location>
        <begin position="108"/>
        <end position="126"/>
    </location>
</feature>
<dbReference type="AlphaFoldDB" id="A0A521EHI9"/>
<proteinExistence type="predicted"/>
<gene>
    <name evidence="2" type="ORF">SAMN06265220_104325</name>
</gene>
<dbReference type="Proteomes" id="UP000319267">
    <property type="component" value="Unassembled WGS sequence"/>
</dbReference>
<keyword evidence="1" id="KW-0472">Membrane</keyword>
<keyword evidence="1" id="KW-1133">Transmembrane helix</keyword>
<feature type="transmembrane region" description="Helical" evidence="1">
    <location>
        <begin position="79"/>
        <end position="96"/>
    </location>
</feature>
<evidence type="ECO:0000313" key="3">
    <source>
        <dbReference type="Proteomes" id="UP000319267"/>
    </source>
</evidence>
<dbReference type="RefSeq" id="WP_111380112.1">
    <property type="nucleotide sequence ID" value="NZ_CP043612.1"/>
</dbReference>
<dbReference type="EMBL" id="FXTQ01000004">
    <property type="protein sequence ID" value="SMO83322.1"/>
    <property type="molecule type" value="Genomic_DNA"/>
</dbReference>
<sequence length="223" mass="26310">MEVKKSDIQKLVKVKKVDSFWNHLVCSFKKDYKIYGEVQKNKIKIWEMSSFTGIFYPVYTFEFNSENDLVKTKDQLNSFARFFQFLFPLSFFFPLLSNAFTDFTIKRFLANIAAFLFLTFACHLLSRKIYRFEKKEQLNSFYKKIGFTVEEKTCDKIDGKSENEWSSSKILTRLFTYPFCLALILFGIFGMIPDGNFFIAIPMLAIVGVYLYSDLTMIFRPNK</sequence>
<keyword evidence="1" id="KW-0812">Transmembrane</keyword>